<proteinExistence type="predicted"/>
<keyword evidence="2" id="KW-0472">Membrane</keyword>
<dbReference type="RefSeq" id="WP_377093070.1">
    <property type="nucleotide sequence ID" value="NZ_JBHSJM010000001.1"/>
</dbReference>
<evidence type="ECO:0008006" key="5">
    <source>
        <dbReference type="Google" id="ProtNLM"/>
    </source>
</evidence>
<protein>
    <recommendedName>
        <fullName evidence="5">DUF3592 domain-containing protein</fullName>
    </recommendedName>
</protein>
<keyword evidence="4" id="KW-1185">Reference proteome</keyword>
<evidence type="ECO:0000256" key="1">
    <source>
        <dbReference type="SAM" id="MobiDB-lite"/>
    </source>
</evidence>
<name>A0ABW5E1K5_9BACT</name>
<accession>A0ABW5E1K5</accession>
<evidence type="ECO:0000313" key="3">
    <source>
        <dbReference type="EMBL" id="MFD2276466.1"/>
    </source>
</evidence>
<keyword evidence="2" id="KW-1133">Transmembrane helix</keyword>
<dbReference type="EMBL" id="JBHUJC010000025">
    <property type="protein sequence ID" value="MFD2276466.1"/>
    <property type="molecule type" value="Genomic_DNA"/>
</dbReference>
<evidence type="ECO:0000256" key="2">
    <source>
        <dbReference type="SAM" id="Phobius"/>
    </source>
</evidence>
<dbReference type="Proteomes" id="UP001597297">
    <property type="component" value="Unassembled WGS sequence"/>
</dbReference>
<organism evidence="3 4">
    <name type="scientific">Rubritalea spongiae</name>
    <dbReference type="NCBI Taxonomy" id="430797"/>
    <lineage>
        <taxon>Bacteria</taxon>
        <taxon>Pseudomonadati</taxon>
        <taxon>Verrucomicrobiota</taxon>
        <taxon>Verrucomicrobiia</taxon>
        <taxon>Verrucomicrobiales</taxon>
        <taxon>Rubritaleaceae</taxon>
        <taxon>Rubritalea</taxon>
    </lineage>
</organism>
<feature type="region of interest" description="Disordered" evidence="1">
    <location>
        <begin position="261"/>
        <end position="288"/>
    </location>
</feature>
<sequence length="288" mass="32927">MSENPVIVCKPTQWIKIRAILILLMFGVFAYLFYHDGTVGYREKNEHFVFHKLFTSIAPQEADKFEGAAEWNEFASTAKIPTLPEEECPLPADFDREQTWPAVLASAESFEKLKNTSDGASSIWRAYTGEKGWDFEPSEKIYDQGKLNEQFYMAGICGVLVLVVLFLFLRTLSRKMMVTETAYIAPGGKKVPYSAMRRIDARKWDVKGMAVIEYEDESGAMKKVKVDGMIYGQFKEKDGQPAERLYEYIMERFKGEVIEFEKADEESSEEDKMPVLGEEKNSKEATNS</sequence>
<feature type="compositionally biased region" description="Basic and acidic residues" evidence="1">
    <location>
        <begin position="270"/>
        <end position="288"/>
    </location>
</feature>
<keyword evidence="2" id="KW-0812">Transmembrane</keyword>
<comment type="caution">
    <text evidence="3">The sequence shown here is derived from an EMBL/GenBank/DDBJ whole genome shotgun (WGS) entry which is preliminary data.</text>
</comment>
<feature type="transmembrane region" description="Helical" evidence="2">
    <location>
        <begin position="17"/>
        <end position="34"/>
    </location>
</feature>
<feature type="transmembrane region" description="Helical" evidence="2">
    <location>
        <begin position="151"/>
        <end position="169"/>
    </location>
</feature>
<evidence type="ECO:0000313" key="4">
    <source>
        <dbReference type="Proteomes" id="UP001597297"/>
    </source>
</evidence>
<reference evidence="4" key="1">
    <citation type="journal article" date="2019" name="Int. J. Syst. Evol. Microbiol.">
        <title>The Global Catalogue of Microorganisms (GCM) 10K type strain sequencing project: providing services to taxonomists for standard genome sequencing and annotation.</title>
        <authorList>
            <consortium name="The Broad Institute Genomics Platform"/>
            <consortium name="The Broad Institute Genome Sequencing Center for Infectious Disease"/>
            <person name="Wu L."/>
            <person name="Ma J."/>
        </authorList>
    </citation>
    <scope>NUCLEOTIDE SEQUENCE [LARGE SCALE GENOMIC DNA]</scope>
    <source>
        <strain evidence="4">JCM 16545</strain>
    </source>
</reference>
<gene>
    <name evidence="3" type="ORF">ACFSQZ_08305</name>
</gene>